<dbReference type="InterPro" id="IPR021858">
    <property type="entry name" value="Fun_TF"/>
</dbReference>
<dbReference type="GO" id="GO:0008270">
    <property type="term" value="F:zinc ion binding"/>
    <property type="evidence" value="ECO:0007669"/>
    <property type="project" value="InterPro"/>
</dbReference>
<evidence type="ECO:0000313" key="6">
    <source>
        <dbReference type="Proteomes" id="UP000070501"/>
    </source>
</evidence>
<dbReference type="OrthoDB" id="5213892at2759"/>
<proteinExistence type="predicted"/>
<dbReference type="PANTHER" id="PTHR37534:SF20">
    <property type="entry name" value="PRO1A C6 ZINK-FINGER PROTEIN"/>
    <property type="match status" value="1"/>
</dbReference>
<dbReference type="AlphaFoldDB" id="A0A136JGF9"/>
<dbReference type="PROSITE" id="PS50048">
    <property type="entry name" value="ZN2_CY6_FUNGAL_2"/>
    <property type="match status" value="1"/>
</dbReference>
<dbReference type="EMBL" id="KQ964246">
    <property type="protein sequence ID" value="KXJ96224.1"/>
    <property type="molecule type" value="Genomic_DNA"/>
</dbReference>
<evidence type="ECO:0000313" key="5">
    <source>
        <dbReference type="EMBL" id="KXJ96224.1"/>
    </source>
</evidence>
<dbReference type="InterPro" id="IPR001138">
    <property type="entry name" value="Zn2Cys6_DnaBD"/>
</dbReference>
<protein>
    <submittedName>
        <fullName evidence="5">Fungal-specific transcription factor domain-domain-containing protein</fullName>
    </submittedName>
</protein>
<accession>A0A136JGF9</accession>
<dbReference type="Proteomes" id="UP000070501">
    <property type="component" value="Unassembled WGS sequence"/>
</dbReference>
<keyword evidence="2" id="KW-0539">Nucleus</keyword>
<dbReference type="SMART" id="SM00066">
    <property type="entry name" value="GAL4"/>
    <property type="match status" value="1"/>
</dbReference>
<reference evidence="6" key="1">
    <citation type="submission" date="2016-02" db="EMBL/GenBank/DDBJ databases">
        <title>Draft genome sequence of Microdochium bolleyi, a fungal endophyte of beachgrass.</title>
        <authorList>
            <consortium name="DOE Joint Genome Institute"/>
            <person name="David A.S."/>
            <person name="May G."/>
            <person name="Haridas S."/>
            <person name="Lim J."/>
            <person name="Wang M."/>
            <person name="Labutti K."/>
            <person name="Lipzen A."/>
            <person name="Barry K."/>
            <person name="Grigoriev I.V."/>
        </authorList>
    </citation>
    <scope>NUCLEOTIDE SEQUENCE [LARGE SCALE GENOMIC DNA]</scope>
    <source>
        <strain evidence="6">J235TASD1</strain>
    </source>
</reference>
<name>A0A136JGF9_9PEZI</name>
<dbReference type="PROSITE" id="PS00463">
    <property type="entry name" value="ZN2_CY6_FUNGAL_1"/>
    <property type="match status" value="1"/>
</dbReference>
<dbReference type="Pfam" id="PF11951">
    <property type="entry name" value="Fungal_trans_2"/>
    <property type="match status" value="1"/>
</dbReference>
<evidence type="ECO:0000259" key="4">
    <source>
        <dbReference type="PROSITE" id="PS50048"/>
    </source>
</evidence>
<keyword evidence="6" id="KW-1185">Reference proteome</keyword>
<sequence length="672" mass="73853">MASLPGQQHRLRSLRGCWTCRLRRKKCDEARPVCVACSGLEITCNYGEGKPAWMDGGRREKDKAAEVKAAIKARAAERRDRKWAVMLEPETRPAEPRPAKSTASPSPMSSPAGAHESPDTAPTNYSTTPAEDYGHSDGSAAIHESLAELCESPRSSDHDGDLERETNHIMVYLDHVFPFFFPFYRPRLISGTRGWLLFLLLREKAIFHTALSLSSYFGAVAFHSTRDRPTLQREAHNACQAVSWTDLVRHQELAIRQLQADVSRLSQQSNLRDSIRGLQSIIQLLEFEIAIAKKPTPVPGDDSGCGGGSGGCTSWLSHLNAALELFNQILSRYAPMEPSQEHPWDKVAHQISHVRPGSQPLDFKPPLSNSEMALNFYTARLLYIDVLAATALERMPSLQPHHAHLLGGWGEREPAIRLEEYIGLENWVVLATADVVELAVWKRQMKVSGQLSVVELVRRASSIEAGVRMNIRRLAPILNAATTPHNRPHTSSPPATCLLPSISREKIFDPSAFRAGSHAQPFEPHNTNTTTTNNNKNANTAAVALHSTIFAHAALIYLSTVVSGMQPSLPEIQSSLTAMLCLLELLPTASCLRTLLWPFAVAGCVAVTPEQRAVFETAVDEMGDMAIFGPVREALDVVREVWRIRDGGGSGSQEDWSVAGCLNILGHASLLA</sequence>
<feature type="compositionally biased region" description="Basic and acidic residues" evidence="3">
    <location>
        <begin position="82"/>
        <end position="98"/>
    </location>
</feature>
<dbReference type="GO" id="GO:0005634">
    <property type="term" value="C:nucleus"/>
    <property type="evidence" value="ECO:0007669"/>
    <property type="project" value="UniProtKB-SubCell"/>
</dbReference>
<feature type="compositionally biased region" description="Low complexity" evidence="3">
    <location>
        <begin position="99"/>
        <end position="114"/>
    </location>
</feature>
<dbReference type="InterPro" id="IPR036864">
    <property type="entry name" value="Zn2-C6_fun-type_DNA-bd_sf"/>
</dbReference>
<evidence type="ECO:0000256" key="1">
    <source>
        <dbReference type="ARBA" id="ARBA00004123"/>
    </source>
</evidence>
<evidence type="ECO:0000256" key="3">
    <source>
        <dbReference type="SAM" id="MobiDB-lite"/>
    </source>
</evidence>
<dbReference type="InParanoid" id="A0A136JGF9"/>
<dbReference type="CDD" id="cd00067">
    <property type="entry name" value="GAL4"/>
    <property type="match status" value="1"/>
</dbReference>
<comment type="subcellular location">
    <subcellularLocation>
        <location evidence="1">Nucleus</location>
    </subcellularLocation>
</comment>
<feature type="domain" description="Zn(2)-C6 fungal-type" evidence="4">
    <location>
        <begin position="16"/>
        <end position="46"/>
    </location>
</feature>
<dbReference type="SUPFAM" id="SSF57701">
    <property type="entry name" value="Zn2/Cys6 DNA-binding domain"/>
    <property type="match status" value="1"/>
</dbReference>
<evidence type="ECO:0000256" key="2">
    <source>
        <dbReference type="ARBA" id="ARBA00023242"/>
    </source>
</evidence>
<dbReference type="PANTHER" id="PTHR37534">
    <property type="entry name" value="TRANSCRIPTIONAL ACTIVATOR PROTEIN UGA3"/>
    <property type="match status" value="1"/>
</dbReference>
<feature type="compositionally biased region" description="Polar residues" evidence="3">
    <location>
        <begin position="120"/>
        <end position="129"/>
    </location>
</feature>
<feature type="region of interest" description="Disordered" evidence="3">
    <location>
        <begin position="82"/>
        <end position="137"/>
    </location>
</feature>
<dbReference type="Pfam" id="PF00172">
    <property type="entry name" value="Zn_clus"/>
    <property type="match status" value="1"/>
</dbReference>
<dbReference type="GO" id="GO:0000981">
    <property type="term" value="F:DNA-binding transcription factor activity, RNA polymerase II-specific"/>
    <property type="evidence" value="ECO:0007669"/>
    <property type="project" value="InterPro"/>
</dbReference>
<dbReference type="STRING" id="196109.A0A136JGF9"/>
<organism evidence="5 6">
    <name type="scientific">Microdochium bolleyi</name>
    <dbReference type="NCBI Taxonomy" id="196109"/>
    <lineage>
        <taxon>Eukaryota</taxon>
        <taxon>Fungi</taxon>
        <taxon>Dikarya</taxon>
        <taxon>Ascomycota</taxon>
        <taxon>Pezizomycotina</taxon>
        <taxon>Sordariomycetes</taxon>
        <taxon>Xylariomycetidae</taxon>
        <taxon>Xylariales</taxon>
        <taxon>Microdochiaceae</taxon>
        <taxon>Microdochium</taxon>
    </lineage>
</organism>
<dbReference type="Gene3D" id="4.10.240.10">
    <property type="entry name" value="Zn(2)-C6 fungal-type DNA-binding domain"/>
    <property type="match status" value="1"/>
</dbReference>
<gene>
    <name evidence="5" type="ORF">Micbo1qcDRAFT_31569</name>
</gene>